<feature type="transmembrane region" description="Helical" evidence="7">
    <location>
        <begin position="237"/>
        <end position="261"/>
    </location>
</feature>
<keyword evidence="7" id="KW-0915">Sodium</keyword>
<keyword evidence="7" id="KW-0050">Antiport</keyword>
<dbReference type="PANTHER" id="PTHR30341">
    <property type="entry name" value="SODIUM ION/PROTON ANTIPORTER NHAA-RELATED"/>
    <property type="match status" value="1"/>
</dbReference>
<evidence type="ECO:0000256" key="2">
    <source>
        <dbReference type="ARBA" id="ARBA00022475"/>
    </source>
</evidence>
<proteinExistence type="inferred from homology"/>
<evidence type="ECO:0000256" key="1">
    <source>
        <dbReference type="ARBA" id="ARBA00004429"/>
    </source>
</evidence>
<feature type="transmembrane region" description="Helical" evidence="7">
    <location>
        <begin position="358"/>
        <end position="380"/>
    </location>
</feature>
<keyword evidence="2 7" id="KW-1003">Cell membrane</keyword>
<dbReference type="InterPro" id="IPR004670">
    <property type="entry name" value="NhaA"/>
</dbReference>
<comment type="function">
    <text evidence="7">Na(+)/H(+) antiporter that extrudes sodium in exchange for external protons.</text>
</comment>
<feature type="transmembrane region" description="Helical" evidence="7">
    <location>
        <begin position="123"/>
        <end position="144"/>
    </location>
</feature>
<feature type="transmembrane region" description="Helical" evidence="7">
    <location>
        <begin position="42"/>
        <end position="63"/>
    </location>
</feature>
<feature type="transmembrane region" description="Helical" evidence="7">
    <location>
        <begin position="401"/>
        <end position="421"/>
    </location>
</feature>
<name>A0A3N2DYE5_9GAMM</name>
<comment type="caution">
    <text evidence="8">The sequence shown here is derived from an EMBL/GenBank/DDBJ whole genome shotgun (WGS) entry which is preliminary data.</text>
</comment>
<keyword evidence="7" id="KW-0406">Ion transport</keyword>
<reference evidence="8 9" key="1">
    <citation type="submission" date="2018-11" db="EMBL/GenBank/DDBJ databases">
        <title>Genomic Encyclopedia of Type Strains, Phase IV (KMG-IV): sequencing the most valuable type-strain genomes for metagenomic binning, comparative biology and taxonomic classification.</title>
        <authorList>
            <person name="Goeker M."/>
        </authorList>
    </citation>
    <scope>NUCLEOTIDE SEQUENCE [LARGE SCALE GENOMIC DNA]</scope>
    <source>
        <strain evidence="8 9">DSM 100316</strain>
    </source>
</reference>
<feature type="transmembrane region" description="Helical" evidence="7">
    <location>
        <begin position="83"/>
        <end position="102"/>
    </location>
</feature>
<dbReference type="Proteomes" id="UP000275394">
    <property type="component" value="Unassembled WGS sequence"/>
</dbReference>
<keyword evidence="4 7" id="KW-1133">Transmembrane helix</keyword>
<dbReference type="GO" id="GO:0005886">
    <property type="term" value="C:plasma membrane"/>
    <property type="evidence" value="ECO:0007669"/>
    <property type="project" value="UniProtKB-SubCell"/>
</dbReference>
<keyword evidence="3 7" id="KW-0812">Transmembrane</keyword>
<dbReference type="EMBL" id="RKHR01000003">
    <property type="protein sequence ID" value="ROS04794.1"/>
    <property type="molecule type" value="Genomic_DNA"/>
</dbReference>
<dbReference type="InterPro" id="IPR023171">
    <property type="entry name" value="Na/H_antiporter_dom_sf"/>
</dbReference>
<dbReference type="RefSeq" id="WP_123710765.1">
    <property type="nucleotide sequence ID" value="NZ_RKHR01000003.1"/>
</dbReference>
<feature type="transmembrane region" description="Helical" evidence="7">
    <location>
        <begin position="176"/>
        <end position="199"/>
    </location>
</feature>
<keyword evidence="7" id="KW-0813">Transport</keyword>
<dbReference type="Pfam" id="PF06965">
    <property type="entry name" value="Na_H_antiport_1"/>
    <property type="match status" value="1"/>
</dbReference>
<accession>A0A3N2DYE5</accession>
<evidence type="ECO:0000256" key="4">
    <source>
        <dbReference type="ARBA" id="ARBA00022989"/>
    </source>
</evidence>
<dbReference type="HAMAP" id="MF_01844">
    <property type="entry name" value="NhaA"/>
    <property type="match status" value="1"/>
</dbReference>
<sequence>MFGAKEKSKNVGKVFYAPWEKAFDRVLTPFDEFIHRQSTSGLILMTMAVVALLLANSPLSAGYENILKTYFKLSFGGFELKLSLQHWINDGLMAYFFLLVGLELKREFLVGELADTKKAVLPIMAAIGGMVIPAGLYAVFNIGGPGAGGWGIPMATDIAFAVGIITLMGNTVPKSLVTFLVALAIVDDLGAIAVIAVFYTEQLNFAAAAWVGALTFLLVAMNFGGIRRTGPYMFVGVLLWFALLKTGIHATLAGVVVAFTIPAMPKFDAVAFATKVKRSAVRIGDSANLGIDIMRNDELRANAQSLKSGIELAQAPLQKVEHGLHTPVTYFIVPLFALANAGIPFSAFSGDVSLLNNVTLGVIVGLFFGKLIGIAGAVWLGRSFGLGLLPKGCNMMHIVGVALLGGIGFTMSIFIAELAFAGSEQLILAKGGILIASLLSGIFGYIALKYAGKSKPGR</sequence>
<evidence type="ECO:0000313" key="8">
    <source>
        <dbReference type="EMBL" id="ROS04794.1"/>
    </source>
</evidence>
<dbReference type="GO" id="GO:0006885">
    <property type="term" value="P:regulation of pH"/>
    <property type="evidence" value="ECO:0007669"/>
    <property type="project" value="UniProtKB-UniRule"/>
</dbReference>
<dbReference type="OrthoDB" id="9808135at2"/>
<gene>
    <name evidence="7" type="primary">nhaA</name>
    <name evidence="8" type="ORF">EDC56_0307</name>
</gene>
<feature type="transmembrane region" description="Helical" evidence="7">
    <location>
        <begin position="427"/>
        <end position="448"/>
    </location>
</feature>
<evidence type="ECO:0000256" key="3">
    <source>
        <dbReference type="ARBA" id="ARBA00022692"/>
    </source>
</evidence>
<dbReference type="GO" id="GO:0015385">
    <property type="term" value="F:sodium:proton antiporter activity"/>
    <property type="evidence" value="ECO:0007669"/>
    <property type="project" value="UniProtKB-UniRule"/>
</dbReference>
<evidence type="ECO:0000256" key="7">
    <source>
        <dbReference type="HAMAP-Rule" id="MF_01844"/>
    </source>
</evidence>
<feature type="transmembrane region" description="Helical" evidence="7">
    <location>
        <begin position="150"/>
        <end position="169"/>
    </location>
</feature>
<comment type="catalytic activity">
    <reaction evidence="7">
        <text>Na(+)(in) + 2 H(+)(out) = Na(+)(out) + 2 H(+)(in)</text>
        <dbReference type="Rhea" id="RHEA:29251"/>
        <dbReference type="ChEBI" id="CHEBI:15378"/>
        <dbReference type="ChEBI" id="CHEBI:29101"/>
    </reaction>
</comment>
<organism evidence="8 9">
    <name type="scientific">Sinobacterium caligoides</name>
    <dbReference type="NCBI Taxonomy" id="933926"/>
    <lineage>
        <taxon>Bacteria</taxon>
        <taxon>Pseudomonadati</taxon>
        <taxon>Pseudomonadota</taxon>
        <taxon>Gammaproteobacteria</taxon>
        <taxon>Cellvibrionales</taxon>
        <taxon>Spongiibacteraceae</taxon>
        <taxon>Sinobacterium</taxon>
    </lineage>
</organism>
<keyword evidence="6 7" id="KW-0739">Sodium transport</keyword>
<dbReference type="NCBIfam" id="TIGR00773">
    <property type="entry name" value="NhaA"/>
    <property type="match status" value="1"/>
</dbReference>
<dbReference type="Gene3D" id="1.20.1530.10">
    <property type="entry name" value="Na+/H+ antiporter like domain"/>
    <property type="match status" value="1"/>
</dbReference>
<evidence type="ECO:0000256" key="5">
    <source>
        <dbReference type="ARBA" id="ARBA00023136"/>
    </source>
</evidence>
<evidence type="ECO:0000313" key="9">
    <source>
        <dbReference type="Proteomes" id="UP000275394"/>
    </source>
</evidence>
<keyword evidence="5 7" id="KW-0472">Membrane</keyword>
<feature type="transmembrane region" description="Helical" evidence="7">
    <location>
        <begin position="205"/>
        <end position="225"/>
    </location>
</feature>
<keyword evidence="9" id="KW-1185">Reference proteome</keyword>
<evidence type="ECO:0000256" key="6">
    <source>
        <dbReference type="ARBA" id="ARBA00023201"/>
    </source>
</evidence>
<dbReference type="AlphaFoldDB" id="A0A3N2DYE5"/>
<comment type="similarity">
    <text evidence="7">Belongs to the NhaA Na(+)/H(+) (TC 2.A.33) antiporter family.</text>
</comment>
<comment type="subcellular location">
    <subcellularLocation>
        <location evidence="1">Cell inner membrane</location>
        <topology evidence="1">Multi-pass membrane protein</topology>
    </subcellularLocation>
    <subcellularLocation>
        <location evidence="7">Cell membrane</location>
        <topology evidence="7">Multi-pass membrane protein</topology>
    </subcellularLocation>
</comment>
<dbReference type="PANTHER" id="PTHR30341:SF0">
    <property type="entry name" value="NA(+)_H(+) ANTIPORTER NHAA"/>
    <property type="match status" value="1"/>
</dbReference>
<protein>
    <recommendedName>
        <fullName evidence="7">Na(+)/H(+) antiporter NhaA</fullName>
    </recommendedName>
    <alternativeName>
        <fullName evidence="7">Sodium/proton antiporter NhaA</fullName>
    </alternativeName>
</protein>